<dbReference type="Proteomes" id="UP000014157">
    <property type="component" value="Unassembled WGS sequence"/>
</dbReference>
<accession>R2T959</accession>
<dbReference type="EMBL" id="ASWB01000001">
    <property type="protein sequence ID" value="EOT73876.1"/>
    <property type="molecule type" value="Genomic_DNA"/>
</dbReference>
<proteinExistence type="predicted"/>
<evidence type="ECO:0000313" key="2">
    <source>
        <dbReference type="EMBL" id="EOT73876.1"/>
    </source>
</evidence>
<keyword evidence="4" id="KW-1185">Reference proteome</keyword>
<dbReference type="EMBL" id="AJAS01000013">
    <property type="protein sequence ID" value="EOI01589.1"/>
    <property type="molecule type" value="Genomic_DNA"/>
</dbReference>
<name>R2T959_9ENTE</name>
<reference evidence="1 3" key="1">
    <citation type="submission" date="2013-02" db="EMBL/GenBank/DDBJ databases">
        <title>The Genome Sequence of Enterococcus moraviensis BAA-383.</title>
        <authorList>
            <consortium name="The Broad Institute Genome Sequencing Platform"/>
            <consortium name="The Broad Institute Genome Sequencing Center for Infectious Disease"/>
            <person name="Earl A.M."/>
            <person name="Gilmore M.S."/>
            <person name="Lebreton F."/>
            <person name="Walker B."/>
            <person name="Young S.K."/>
            <person name="Zeng Q."/>
            <person name="Gargeya S."/>
            <person name="Fitzgerald M."/>
            <person name="Haas B."/>
            <person name="Abouelleil A."/>
            <person name="Alvarado L."/>
            <person name="Arachchi H.M."/>
            <person name="Berlin A.M."/>
            <person name="Chapman S.B."/>
            <person name="Dewar J."/>
            <person name="Goldberg J."/>
            <person name="Griggs A."/>
            <person name="Gujja S."/>
            <person name="Hansen M."/>
            <person name="Howarth C."/>
            <person name="Imamovic A."/>
            <person name="Larimer J."/>
            <person name="McCowan C."/>
            <person name="Murphy C."/>
            <person name="Neiman D."/>
            <person name="Pearson M."/>
            <person name="Priest M."/>
            <person name="Roberts A."/>
            <person name="Saif S."/>
            <person name="Shea T."/>
            <person name="Sisk P."/>
            <person name="Sykes S."/>
            <person name="Wortman J."/>
            <person name="Nusbaum C."/>
            <person name="Birren B."/>
        </authorList>
    </citation>
    <scope>NUCLEOTIDE SEQUENCE [LARGE SCALE GENOMIC DNA]</scope>
    <source>
        <strain evidence="1 3">ATCC BAA-383</strain>
    </source>
</reference>
<evidence type="ECO:0000313" key="3">
    <source>
        <dbReference type="Proteomes" id="UP000013781"/>
    </source>
</evidence>
<reference evidence="2 4" key="2">
    <citation type="submission" date="2013-03" db="EMBL/GenBank/DDBJ databases">
        <title>The Genome Sequence of Enterococcus moraviensis BAA-383 (PacBio/Illumina hybrid assembly).</title>
        <authorList>
            <consortium name="The Broad Institute Genomics Platform"/>
            <consortium name="The Broad Institute Genome Sequencing Center for Infectious Disease"/>
            <person name="Earl A."/>
            <person name="Russ C."/>
            <person name="Gilmore M."/>
            <person name="Surin D."/>
            <person name="Walker B."/>
            <person name="Young S."/>
            <person name="Zeng Q."/>
            <person name="Gargeya S."/>
            <person name="Fitzgerald M."/>
            <person name="Haas B."/>
            <person name="Abouelleil A."/>
            <person name="Allen A.W."/>
            <person name="Alvarado L."/>
            <person name="Arachchi H.M."/>
            <person name="Berlin A.M."/>
            <person name="Chapman S.B."/>
            <person name="Gainer-Dewar J."/>
            <person name="Goldberg J."/>
            <person name="Griggs A."/>
            <person name="Gujja S."/>
            <person name="Hansen M."/>
            <person name="Howarth C."/>
            <person name="Imamovic A."/>
            <person name="Ireland A."/>
            <person name="Larimer J."/>
            <person name="McCowan C."/>
            <person name="Murphy C."/>
            <person name="Pearson M."/>
            <person name="Poon T.W."/>
            <person name="Priest M."/>
            <person name="Roberts A."/>
            <person name="Saif S."/>
            <person name="Shea T."/>
            <person name="Sisk P."/>
            <person name="Sykes S."/>
            <person name="Wortman J."/>
            <person name="Nusbaum C."/>
            <person name="Birren B."/>
        </authorList>
    </citation>
    <scope>NUCLEOTIDE SEQUENCE [LARGE SCALE GENOMIC DNA]</scope>
    <source>
        <strain evidence="2 4">ATCC BAA-383</strain>
    </source>
</reference>
<protein>
    <submittedName>
        <fullName evidence="1">Uncharacterized protein</fullName>
    </submittedName>
</protein>
<dbReference type="Proteomes" id="UP000013781">
    <property type="component" value="Unassembled WGS sequence"/>
</dbReference>
<dbReference type="HOGENOM" id="CLU_139018_1_0_9"/>
<comment type="caution">
    <text evidence="1">The sequence shown here is derived from an EMBL/GenBank/DDBJ whole genome shotgun (WGS) entry which is preliminary data.</text>
</comment>
<evidence type="ECO:0000313" key="1">
    <source>
        <dbReference type="EMBL" id="EOI01589.1"/>
    </source>
</evidence>
<gene>
    <name evidence="2" type="ORF">I586_00872</name>
    <name evidence="1" type="ORF">UAY_00995</name>
</gene>
<dbReference type="AlphaFoldDB" id="R2T959"/>
<organism evidence="1 3">
    <name type="scientific">Enterococcus moraviensis ATCC BAA-383</name>
    <dbReference type="NCBI Taxonomy" id="1158609"/>
    <lineage>
        <taxon>Bacteria</taxon>
        <taxon>Bacillati</taxon>
        <taxon>Bacillota</taxon>
        <taxon>Bacilli</taxon>
        <taxon>Lactobacillales</taxon>
        <taxon>Enterococcaceae</taxon>
        <taxon>Enterococcus</taxon>
    </lineage>
</organism>
<sequence length="106" mass="12467">MTSEGAILIDDSLIQYIGNTIKWVNSHWNDFSHFSTVINYYGITFFEGAEISELELILENWKNIFEVAPEEFLLKTDYDLEEMSFTREKFSKINTLKQLEDVVQQC</sequence>
<evidence type="ECO:0000313" key="4">
    <source>
        <dbReference type="Proteomes" id="UP000014157"/>
    </source>
</evidence>